<gene>
    <name evidence="3" type="ORF">CYCCA115_LOCUS2428</name>
</gene>
<sequence length="341" mass="37952">MSSNVREISPDRNQHHDDSTIGTDAHTLGTMKTISKPVANNTNDSAVHYLEPGQLNEIPKALNVFHLVGALLQTAEAIFLFAYSNNVNLKWLLYTNYPVAVDNALASAIGGEGTDNVYFARPDSRYLTSFSVPWVTGAIIGLSAIDHIFAIIPGGRARYEHDLARSKASYRWLEYSVSCSLMNMHISQLVGVTDVHMVILIFVLSISIQYPAYIHEVVNAKARADGFAQYWSPFVFGCIPWIAVWGVIFSYYSESIAAGEDPPSFVLPTVVAVFVLESLFPILFVLQWLKIGIFEDYIIGEYGYMILGLIAKSSLAWITLIGAEKYAESFQYEETTTDFFN</sequence>
<feature type="compositionally biased region" description="Basic and acidic residues" evidence="1">
    <location>
        <begin position="8"/>
        <end position="19"/>
    </location>
</feature>
<feature type="transmembrane region" description="Helical" evidence="2">
    <location>
        <begin position="132"/>
        <end position="152"/>
    </location>
</feature>
<keyword evidence="2" id="KW-0472">Membrane</keyword>
<feature type="region of interest" description="Disordered" evidence="1">
    <location>
        <begin position="1"/>
        <end position="26"/>
    </location>
</feature>
<evidence type="ECO:0000256" key="2">
    <source>
        <dbReference type="SAM" id="Phobius"/>
    </source>
</evidence>
<keyword evidence="4" id="KW-1185">Reference proteome</keyword>
<evidence type="ECO:0000256" key="1">
    <source>
        <dbReference type="SAM" id="MobiDB-lite"/>
    </source>
</evidence>
<proteinExistence type="predicted"/>
<accession>A0AAD2CP11</accession>
<feature type="transmembrane region" description="Helical" evidence="2">
    <location>
        <begin position="301"/>
        <end position="323"/>
    </location>
</feature>
<dbReference type="InterPro" id="IPR041113">
    <property type="entry name" value="Heliorhodopsin"/>
</dbReference>
<organism evidence="3 4">
    <name type="scientific">Cylindrotheca closterium</name>
    <dbReference type="NCBI Taxonomy" id="2856"/>
    <lineage>
        <taxon>Eukaryota</taxon>
        <taxon>Sar</taxon>
        <taxon>Stramenopiles</taxon>
        <taxon>Ochrophyta</taxon>
        <taxon>Bacillariophyta</taxon>
        <taxon>Bacillariophyceae</taxon>
        <taxon>Bacillariophycidae</taxon>
        <taxon>Bacillariales</taxon>
        <taxon>Bacillariaceae</taxon>
        <taxon>Cylindrotheca</taxon>
    </lineage>
</organism>
<feature type="transmembrane region" description="Helical" evidence="2">
    <location>
        <begin position="265"/>
        <end position="289"/>
    </location>
</feature>
<protein>
    <submittedName>
        <fullName evidence="3">Uncharacterized protein</fullName>
    </submittedName>
</protein>
<dbReference type="SUPFAM" id="SSF81321">
    <property type="entry name" value="Family A G protein-coupled receptor-like"/>
    <property type="match status" value="1"/>
</dbReference>
<reference evidence="3" key="1">
    <citation type="submission" date="2023-08" db="EMBL/GenBank/DDBJ databases">
        <authorList>
            <person name="Audoor S."/>
            <person name="Bilcke G."/>
        </authorList>
    </citation>
    <scope>NUCLEOTIDE SEQUENCE</scope>
</reference>
<feature type="transmembrane region" description="Helical" evidence="2">
    <location>
        <begin position="230"/>
        <end position="253"/>
    </location>
</feature>
<dbReference type="Proteomes" id="UP001295423">
    <property type="component" value="Unassembled WGS sequence"/>
</dbReference>
<name>A0AAD2CP11_9STRA</name>
<evidence type="ECO:0000313" key="4">
    <source>
        <dbReference type="Proteomes" id="UP001295423"/>
    </source>
</evidence>
<dbReference type="Gene3D" id="1.20.1070.10">
    <property type="entry name" value="Rhodopsin 7-helix transmembrane proteins"/>
    <property type="match status" value="1"/>
</dbReference>
<keyword evidence="2" id="KW-0812">Transmembrane</keyword>
<dbReference type="AlphaFoldDB" id="A0AAD2CP11"/>
<dbReference type="Pfam" id="PF18761">
    <property type="entry name" value="Heliorhodopsin"/>
    <property type="match status" value="1"/>
</dbReference>
<evidence type="ECO:0000313" key="3">
    <source>
        <dbReference type="EMBL" id="CAJ1931528.1"/>
    </source>
</evidence>
<dbReference type="NCBIfam" id="NF038020">
    <property type="entry name" value="HeR"/>
    <property type="match status" value="1"/>
</dbReference>
<keyword evidence="2" id="KW-1133">Transmembrane helix</keyword>
<comment type="caution">
    <text evidence="3">The sequence shown here is derived from an EMBL/GenBank/DDBJ whole genome shotgun (WGS) entry which is preliminary data.</text>
</comment>
<feature type="transmembrane region" description="Helical" evidence="2">
    <location>
        <begin position="197"/>
        <end position="218"/>
    </location>
</feature>
<dbReference type="EMBL" id="CAKOGP040000158">
    <property type="protein sequence ID" value="CAJ1931528.1"/>
    <property type="molecule type" value="Genomic_DNA"/>
</dbReference>